<feature type="chain" id="PRO_5015325816" description="Beta/gamma crystallin 'Greek key' domain-containing protein" evidence="1">
    <location>
        <begin position="20"/>
        <end position="103"/>
    </location>
</feature>
<dbReference type="RefSeq" id="WP_108829446.1">
    <property type="nucleotide sequence ID" value="NZ_OMOR01000001.1"/>
</dbReference>
<gene>
    <name evidence="2" type="ORF">ASD8599_03255</name>
</gene>
<accession>A0A2R8BHA2</accession>
<dbReference type="AlphaFoldDB" id="A0A2R8BHA2"/>
<keyword evidence="3" id="KW-1185">Reference proteome</keyword>
<feature type="signal peptide" evidence="1">
    <location>
        <begin position="1"/>
        <end position="19"/>
    </location>
</feature>
<evidence type="ECO:0000313" key="3">
    <source>
        <dbReference type="Proteomes" id="UP000244880"/>
    </source>
</evidence>
<dbReference type="EMBL" id="OMOR01000001">
    <property type="protein sequence ID" value="SPH22511.1"/>
    <property type="molecule type" value="Genomic_DNA"/>
</dbReference>
<dbReference type="OrthoDB" id="7873577at2"/>
<evidence type="ECO:0008006" key="4">
    <source>
        <dbReference type="Google" id="ProtNLM"/>
    </source>
</evidence>
<protein>
    <recommendedName>
        <fullName evidence="4">Beta/gamma crystallin 'Greek key' domain-containing protein</fullName>
    </recommendedName>
</protein>
<evidence type="ECO:0000313" key="2">
    <source>
        <dbReference type="EMBL" id="SPH22511.1"/>
    </source>
</evidence>
<dbReference type="Proteomes" id="UP000244880">
    <property type="component" value="Unassembled WGS sequence"/>
</dbReference>
<keyword evidence="1" id="KW-0732">Signal</keyword>
<name>A0A2R8BHA2_9RHOB</name>
<organism evidence="2 3">
    <name type="scientific">Ascidiaceihabitans donghaensis</name>
    <dbReference type="NCBI Taxonomy" id="1510460"/>
    <lineage>
        <taxon>Bacteria</taxon>
        <taxon>Pseudomonadati</taxon>
        <taxon>Pseudomonadota</taxon>
        <taxon>Alphaproteobacteria</taxon>
        <taxon>Rhodobacterales</taxon>
        <taxon>Paracoccaceae</taxon>
        <taxon>Ascidiaceihabitans</taxon>
    </lineage>
</organism>
<proteinExistence type="predicted"/>
<reference evidence="2 3" key="1">
    <citation type="submission" date="2018-03" db="EMBL/GenBank/DDBJ databases">
        <authorList>
            <person name="Keele B.F."/>
        </authorList>
    </citation>
    <scope>NUCLEOTIDE SEQUENCE [LARGE SCALE GENOMIC DNA]</scope>
    <source>
        <strain evidence="2 3">CECT 8599</strain>
    </source>
</reference>
<sequence length="103" mass="11424">MMKLVLMGFLLSCVSAADASELIFKQEMDVPYGQNWYAGHADSLGQNSFHIYVRGEGKLGDFYGILYLDCNQAEFSRWDAVGGNIEKADVPNEAIAGIRFSFC</sequence>
<evidence type="ECO:0000256" key="1">
    <source>
        <dbReference type="SAM" id="SignalP"/>
    </source>
</evidence>